<dbReference type="GO" id="GO:0005524">
    <property type="term" value="F:ATP binding"/>
    <property type="evidence" value="ECO:0007669"/>
    <property type="project" value="UniProtKB-KW"/>
</dbReference>
<comment type="subcellular location">
    <subcellularLocation>
        <location evidence="1">Cytoplasm</location>
    </subcellularLocation>
</comment>
<dbReference type="GO" id="GO:0000049">
    <property type="term" value="F:tRNA binding"/>
    <property type="evidence" value="ECO:0007669"/>
    <property type="project" value="TreeGrafter"/>
</dbReference>
<evidence type="ECO:0000256" key="7">
    <source>
        <dbReference type="ARBA" id="ARBA00022695"/>
    </source>
</evidence>
<keyword evidence="7" id="KW-0548">Nucleotidyltransferase</keyword>
<sequence length="205" mass="21345">MATLTAADAEAFERCMAVDGVAIFPADTVYGLACEPASKEGQRRLYALKRRRREQPAAVLFFAPSLALAALPELGPATRDALLALLPGPVTLLVTNPAARFPLACGLDTSVLGLRVPSLTRATAALGGVRRPVLQSSANLSGEPEARRLADVDSHVRSGADLVLDGGELPGVASTVVDLTDYEHAGRWTVVREGALPAAAVAARL</sequence>
<reference evidence="13" key="1">
    <citation type="submission" date="2020-02" db="EMBL/GenBank/DDBJ databases">
        <authorList>
            <person name="Meier V. D."/>
        </authorList>
    </citation>
    <scope>NUCLEOTIDE SEQUENCE</scope>
    <source>
        <strain evidence="13">AVDCRST_MAG53</strain>
    </source>
</reference>
<keyword evidence="5" id="KW-0808">Transferase</keyword>
<feature type="domain" description="YrdC-like" evidence="12">
    <location>
        <begin position="5"/>
        <end position="196"/>
    </location>
</feature>
<dbReference type="GO" id="GO:0008033">
    <property type="term" value="P:tRNA processing"/>
    <property type="evidence" value="ECO:0007669"/>
    <property type="project" value="UniProtKB-KW"/>
</dbReference>
<evidence type="ECO:0000256" key="9">
    <source>
        <dbReference type="ARBA" id="ARBA00022840"/>
    </source>
</evidence>
<dbReference type="GO" id="GO:0061710">
    <property type="term" value="F:L-threonylcarbamoyladenylate synthase"/>
    <property type="evidence" value="ECO:0007669"/>
    <property type="project" value="UniProtKB-EC"/>
</dbReference>
<dbReference type="PROSITE" id="PS51163">
    <property type="entry name" value="YRDC"/>
    <property type="match status" value="1"/>
</dbReference>
<evidence type="ECO:0000256" key="2">
    <source>
        <dbReference type="ARBA" id="ARBA00007663"/>
    </source>
</evidence>
<dbReference type="Pfam" id="PF01300">
    <property type="entry name" value="Sua5_yciO_yrdC"/>
    <property type="match status" value="1"/>
</dbReference>
<comment type="catalytic activity">
    <reaction evidence="11">
        <text>L-threonine + hydrogencarbonate + ATP = L-threonylcarbamoyladenylate + diphosphate + H2O</text>
        <dbReference type="Rhea" id="RHEA:36407"/>
        <dbReference type="ChEBI" id="CHEBI:15377"/>
        <dbReference type="ChEBI" id="CHEBI:17544"/>
        <dbReference type="ChEBI" id="CHEBI:30616"/>
        <dbReference type="ChEBI" id="CHEBI:33019"/>
        <dbReference type="ChEBI" id="CHEBI:57926"/>
        <dbReference type="ChEBI" id="CHEBI:73682"/>
        <dbReference type="EC" id="2.7.7.87"/>
    </reaction>
</comment>
<protein>
    <recommendedName>
        <fullName evidence="10">L-threonylcarbamoyladenylate synthase</fullName>
        <ecNumber evidence="3">2.7.7.87</ecNumber>
    </recommendedName>
    <alternativeName>
        <fullName evidence="10">L-threonylcarbamoyladenylate synthase</fullName>
    </alternativeName>
</protein>
<keyword evidence="4" id="KW-0963">Cytoplasm</keyword>
<proteinExistence type="inferred from homology"/>
<dbReference type="PANTHER" id="PTHR17490:SF16">
    <property type="entry name" value="THREONYLCARBAMOYL-AMP SYNTHASE"/>
    <property type="match status" value="1"/>
</dbReference>
<evidence type="ECO:0000313" key="13">
    <source>
        <dbReference type="EMBL" id="CAA9478563.1"/>
    </source>
</evidence>
<dbReference type="AlphaFoldDB" id="A0A6J4RPM2"/>
<dbReference type="EMBL" id="CADCVR010000019">
    <property type="protein sequence ID" value="CAA9478563.1"/>
    <property type="molecule type" value="Genomic_DNA"/>
</dbReference>
<organism evidence="13">
    <name type="scientific">uncultured Solirubrobacteraceae bacterium</name>
    <dbReference type="NCBI Taxonomy" id="1162706"/>
    <lineage>
        <taxon>Bacteria</taxon>
        <taxon>Bacillati</taxon>
        <taxon>Actinomycetota</taxon>
        <taxon>Thermoleophilia</taxon>
        <taxon>Solirubrobacterales</taxon>
        <taxon>Solirubrobacteraceae</taxon>
        <taxon>environmental samples</taxon>
    </lineage>
</organism>
<dbReference type="EC" id="2.7.7.87" evidence="3"/>
<keyword evidence="9" id="KW-0067">ATP-binding</keyword>
<keyword evidence="8" id="KW-0547">Nucleotide-binding</keyword>
<accession>A0A6J4RPM2</accession>
<dbReference type="GO" id="GO:0003725">
    <property type="term" value="F:double-stranded RNA binding"/>
    <property type="evidence" value="ECO:0007669"/>
    <property type="project" value="InterPro"/>
</dbReference>
<evidence type="ECO:0000256" key="4">
    <source>
        <dbReference type="ARBA" id="ARBA00022490"/>
    </source>
</evidence>
<evidence type="ECO:0000256" key="10">
    <source>
        <dbReference type="ARBA" id="ARBA00029774"/>
    </source>
</evidence>
<evidence type="ECO:0000259" key="12">
    <source>
        <dbReference type="PROSITE" id="PS51163"/>
    </source>
</evidence>
<dbReference type="GO" id="GO:0006450">
    <property type="term" value="P:regulation of translational fidelity"/>
    <property type="evidence" value="ECO:0007669"/>
    <property type="project" value="TreeGrafter"/>
</dbReference>
<keyword evidence="6" id="KW-0819">tRNA processing</keyword>
<dbReference type="InterPro" id="IPR006070">
    <property type="entry name" value="Sua5-like_dom"/>
</dbReference>
<dbReference type="PANTHER" id="PTHR17490">
    <property type="entry name" value="SUA5"/>
    <property type="match status" value="1"/>
</dbReference>
<gene>
    <name evidence="13" type="ORF">AVDCRST_MAG53-608</name>
</gene>
<evidence type="ECO:0000256" key="8">
    <source>
        <dbReference type="ARBA" id="ARBA00022741"/>
    </source>
</evidence>
<dbReference type="InterPro" id="IPR050156">
    <property type="entry name" value="TC-AMP_synthase_SUA5"/>
</dbReference>
<name>A0A6J4RPM2_9ACTN</name>
<evidence type="ECO:0000256" key="6">
    <source>
        <dbReference type="ARBA" id="ARBA00022694"/>
    </source>
</evidence>
<dbReference type="GO" id="GO:0005737">
    <property type="term" value="C:cytoplasm"/>
    <property type="evidence" value="ECO:0007669"/>
    <property type="project" value="UniProtKB-SubCell"/>
</dbReference>
<dbReference type="SUPFAM" id="SSF55821">
    <property type="entry name" value="YrdC/RibB"/>
    <property type="match status" value="1"/>
</dbReference>
<comment type="similarity">
    <text evidence="2">Belongs to the SUA5 family.</text>
</comment>
<evidence type="ECO:0000256" key="1">
    <source>
        <dbReference type="ARBA" id="ARBA00004496"/>
    </source>
</evidence>
<dbReference type="InterPro" id="IPR017945">
    <property type="entry name" value="DHBP_synth_RibB-like_a/b_dom"/>
</dbReference>
<evidence type="ECO:0000256" key="5">
    <source>
        <dbReference type="ARBA" id="ARBA00022679"/>
    </source>
</evidence>
<dbReference type="Gene3D" id="3.90.870.10">
    <property type="entry name" value="DHBP synthase"/>
    <property type="match status" value="1"/>
</dbReference>
<evidence type="ECO:0000256" key="11">
    <source>
        <dbReference type="ARBA" id="ARBA00048366"/>
    </source>
</evidence>
<evidence type="ECO:0000256" key="3">
    <source>
        <dbReference type="ARBA" id="ARBA00012584"/>
    </source>
</evidence>